<dbReference type="SUPFAM" id="SSF54695">
    <property type="entry name" value="POZ domain"/>
    <property type="match status" value="1"/>
</dbReference>
<dbReference type="InterPro" id="IPR008974">
    <property type="entry name" value="TRAF-like"/>
</dbReference>
<sequence>MTSSSTSSVAAAIGSTSTIIAPTKPTGHHILKIDGYSRTKAMFAAACSITTAIDPVPSYTLTSTIRSFHGSSDSSKEWIFPQFISHDDLEKSEHLKGDRFAVRCDVTLLKGIVEVRAEPVVVPSMSVPDSDIHCHLARLLSTGEGVDATLKVGGETFAAHRCVLAARSPVLKNALYIRRLAAGGCVDVDDMDATAFRAFLQFLYTDTLMEMNSADVPAMAQQLIVAADKYKVERLKLVCEDK</sequence>
<comment type="pathway">
    <text evidence="1">Protein modification; protein ubiquitination.</text>
</comment>
<dbReference type="eggNOG" id="KOG1987">
    <property type="taxonomic scope" value="Eukaryota"/>
</dbReference>
<reference evidence="3" key="3">
    <citation type="submission" date="2015-04" db="UniProtKB">
        <authorList>
            <consortium name="EnsemblPlants"/>
        </authorList>
    </citation>
    <scope>IDENTIFICATION</scope>
</reference>
<evidence type="ECO:0000313" key="4">
    <source>
        <dbReference type="Proteomes" id="UP000032180"/>
    </source>
</evidence>
<dbReference type="Gene3D" id="2.60.210.10">
    <property type="entry name" value="Apoptosis, Tumor Necrosis Factor Receptor Associated Protein 2, Chain A"/>
    <property type="match status" value="1"/>
</dbReference>
<dbReference type="EnsemblPlants" id="LPERR11G16690.1">
    <property type="protein sequence ID" value="LPERR11G16690.1"/>
    <property type="gene ID" value="LPERR11G16690"/>
</dbReference>
<dbReference type="GO" id="GO:0016567">
    <property type="term" value="P:protein ubiquitination"/>
    <property type="evidence" value="ECO:0007669"/>
    <property type="project" value="InterPro"/>
</dbReference>
<dbReference type="HOGENOM" id="CLU_004253_2_1_1"/>
<protein>
    <recommendedName>
        <fullName evidence="2">BTB domain-containing protein</fullName>
    </recommendedName>
</protein>
<accession>A0A0D9XUD4</accession>
<dbReference type="AlphaFoldDB" id="A0A0D9XUD4"/>
<feature type="domain" description="BTB" evidence="2">
    <location>
        <begin position="146"/>
        <end position="212"/>
    </location>
</feature>
<dbReference type="Pfam" id="PF00651">
    <property type="entry name" value="BTB"/>
    <property type="match status" value="1"/>
</dbReference>
<dbReference type="InterPro" id="IPR002083">
    <property type="entry name" value="MATH/TRAF_dom"/>
</dbReference>
<dbReference type="PANTHER" id="PTHR26379:SF187">
    <property type="entry name" value="OS07G0655300 PROTEIN"/>
    <property type="match status" value="1"/>
</dbReference>
<dbReference type="CDD" id="cd00121">
    <property type="entry name" value="MATH"/>
    <property type="match status" value="1"/>
</dbReference>
<dbReference type="Gene3D" id="3.30.710.10">
    <property type="entry name" value="Potassium Channel Kv1.1, Chain A"/>
    <property type="match status" value="1"/>
</dbReference>
<name>A0A0D9XUD4_9ORYZ</name>
<reference evidence="3 4" key="1">
    <citation type="submission" date="2012-08" db="EMBL/GenBank/DDBJ databases">
        <title>Oryza genome evolution.</title>
        <authorList>
            <person name="Wing R.A."/>
        </authorList>
    </citation>
    <scope>NUCLEOTIDE SEQUENCE</scope>
</reference>
<evidence type="ECO:0000256" key="1">
    <source>
        <dbReference type="ARBA" id="ARBA00004906"/>
    </source>
</evidence>
<dbReference type="Gramene" id="LPERR11G16690.1">
    <property type="protein sequence ID" value="LPERR11G16690.1"/>
    <property type="gene ID" value="LPERR11G16690"/>
</dbReference>
<evidence type="ECO:0000313" key="3">
    <source>
        <dbReference type="EnsemblPlants" id="LPERR11G16690.1"/>
    </source>
</evidence>
<dbReference type="STRING" id="77586.A0A0D9XUD4"/>
<dbReference type="InterPro" id="IPR045005">
    <property type="entry name" value="BPM1-6"/>
</dbReference>
<organism evidence="3 4">
    <name type="scientific">Leersia perrieri</name>
    <dbReference type="NCBI Taxonomy" id="77586"/>
    <lineage>
        <taxon>Eukaryota</taxon>
        <taxon>Viridiplantae</taxon>
        <taxon>Streptophyta</taxon>
        <taxon>Embryophyta</taxon>
        <taxon>Tracheophyta</taxon>
        <taxon>Spermatophyta</taxon>
        <taxon>Magnoliopsida</taxon>
        <taxon>Liliopsida</taxon>
        <taxon>Poales</taxon>
        <taxon>Poaceae</taxon>
        <taxon>BOP clade</taxon>
        <taxon>Oryzoideae</taxon>
        <taxon>Oryzeae</taxon>
        <taxon>Oryzinae</taxon>
        <taxon>Leersia</taxon>
    </lineage>
</organism>
<evidence type="ECO:0000259" key="2">
    <source>
        <dbReference type="PROSITE" id="PS50097"/>
    </source>
</evidence>
<dbReference type="PANTHER" id="PTHR26379">
    <property type="entry name" value="BTB/POZ AND MATH DOMAIN-CONTAINING PROTEIN 1"/>
    <property type="match status" value="1"/>
</dbReference>
<proteinExistence type="predicted"/>
<dbReference type="SUPFAM" id="SSF49599">
    <property type="entry name" value="TRAF domain-like"/>
    <property type="match status" value="1"/>
</dbReference>
<dbReference type="InterPro" id="IPR000210">
    <property type="entry name" value="BTB/POZ_dom"/>
</dbReference>
<keyword evidence="4" id="KW-1185">Reference proteome</keyword>
<dbReference type="InterPro" id="IPR011333">
    <property type="entry name" value="SKP1/BTB/POZ_sf"/>
</dbReference>
<dbReference type="PROSITE" id="PS50097">
    <property type="entry name" value="BTB"/>
    <property type="match status" value="1"/>
</dbReference>
<dbReference type="Proteomes" id="UP000032180">
    <property type="component" value="Chromosome 11"/>
</dbReference>
<dbReference type="SMART" id="SM00225">
    <property type="entry name" value="BTB"/>
    <property type="match status" value="1"/>
</dbReference>
<reference evidence="4" key="2">
    <citation type="submission" date="2013-12" db="EMBL/GenBank/DDBJ databases">
        <authorList>
            <person name="Yu Y."/>
            <person name="Lee S."/>
            <person name="de Baynast K."/>
            <person name="Wissotski M."/>
            <person name="Liu L."/>
            <person name="Talag J."/>
            <person name="Goicoechea J."/>
            <person name="Angelova A."/>
            <person name="Jetty R."/>
            <person name="Kudrna D."/>
            <person name="Golser W."/>
            <person name="Rivera L."/>
            <person name="Zhang J."/>
            <person name="Wing R."/>
        </authorList>
    </citation>
    <scope>NUCLEOTIDE SEQUENCE</scope>
</reference>